<dbReference type="EMBL" id="VHII01000022">
    <property type="protein sequence ID" value="KAF1372851.1"/>
    <property type="molecule type" value="Genomic_DNA"/>
</dbReference>
<accession>A0A6A5DP15</accession>
<dbReference type="AlphaFoldDB" id="A0A6A5DP15"/>
<evidence type="ECO:0000313" key="2">
    <source>
        <dbReference type="EMBL" id="KAF1372851.1"/>
    </source>
</evidence>
<comment type="caution">
    <text evidence="2">The sequence shown here is derived from an EMBL/GenBank/DDBJ whole genome shotgun (WGS) entry which is preliminary data.</text>
</comment>
<reference evidence="2 3" key="1">
    <citation type="submission" date="2019-06" db="EMBL/GenBank/DDBJ databases">
        <title>A chromosome-scale genome assembly of the European perch, Perca fluviatilis.</title>
        <authorList>
            <person name="Roques C."/>
            <person name="Zahm M."/>
            <person name="Cabau C."/>
            <person name="Klopp C."/>
            <person name="Bouchez O."/>
            <person name="Donnadieu C."/>
            <person name="Kuhl H."/>
            <person name="Gislard M."/>
            <person name="Guendouz S."/>
            <person name="Journot L."/>
            <person name="Haffray P."/>
            <person name="Bestin A."/>
            <person name="Morvezen R."/>
            <person name="Feron R."/>
            <person name="Wen M."/>
            <person name="Jouanno E."/>
            <person name="Herpin A."/>
            <person name="Schartl M."/>
            <person name="Postlethwait J."/>
            <person name="Schaerlinger B."/>
            <person name="Chardard D."/>
            <person name="Lecocq T."/>
            <person name="Poncet C."/>
            <person name="Jaffrelo L."/>
            <person name="Lampietro C."/>
            <person name="Guiguen Y."/>
        </authorList>
    </citation>
    <scope>NUCLEOTIDE SEQUENCE [LARGE SCALE GENOMIC DNA]</scope>
    <source>
        <tissue evidence="2">Blood</tissue>
    </source>
</reference>
<feature type="region of interest" description="Disordered" evidence="1">
    <location>
        <begin position="1"/>
        <end position="25"/>
    </location>
</feature>
<keyword evidence="3" id="KW-1185">Reference proteome</keyword>
<dbReference type="Proteomes" id="UP000465112">
    <property type="component" value="Chromosome 22"/>
</dbReference>
<gene>
    <name evidence="2" type="ORF">PFLUV_G00254190</name>
</gene>
<proteinExistence type="predicted"/>
<evidence type="ECO:0000313" key="3">
    <source>
        <dbReference type="Proteomes" id="UP000465112"/>
    </source>
</evidence>
<name>A0A6A5DP15_PERFL</name>
<feature type="compositionally biased region" description="Basic residues" evidence="1">
    <location>
        <begin position="9"/>
        <end position="18"/>
    </location>
</feature>
<protein>
    <submittedName>
        <fullName evidence="2">Uncharacterized protein</fullName>
    </submittedName>
</protein>
<organism evidence="2 3">
    <name type="scientific">Perca fluviatilis</name>
    <name type="common">European perch</name>
    <dbReference type="NCBI Taxonomy" id="8168"/>
    <lineage>
        <taxon>Eukaryota</taxon>
        <taxon>Metazoa</taxon>
        <taxon>Chordata</taxon>
        <taxon>Craniata</taxon>
        <taxon>Vertebrata</taxon>
        <taxon>Euteleostomi</taxon>
        <taxon>Actinopterygii</taxon>
        <taxon>Neopterygii</taxon>
        <taxon>Teleostei</taxon>
        <taxon>Neoteleostei</taxon>
        <taxon>Acanthomorphata</taxon>
        <taxon>Eupercaria</taxon>
        <taxon>Perciformes</taxon>
        <taxon>Percoidei</taxon>
        <taxon>Percidae</taxon>
        <taxon>Percinae</taxon>
        <taxon>Perca</taxon>
    </lineage>
</organism>
<sequence>MDKTVNVKNQRRQSRLASRRKEDTVNAVLPTQSPLSPRCVLEVWKRPRAVAFWLTLDNILNGALLLLFPSVWGSTITTTSTSTF</sequence>
<evidence type="ECO:0000256" key="1">
    <source>
        <dbReference type="SAM" id="MobiDB-lite"/>
    </source>
</evidence>